<dbReference type="InterPro" id="IPR012946">
    <property type="entry name" value="X8"/>
</dbReference>
<feature type="compositionally biased region" description="Pro residues" evidence="2">
    <location>
        <begin position="9"/>
        <end position="20"/>
    </location>
</feature>
<keyword evidence="1" id="KW-0732">Signal</keyword>
<dbReference type="Pfam" id="PF08238">
    <property type="entry name" value="Sel1"/>
    <property type="match status" value="5"/>
</dbReference>
<dbReference type="SUPFAM" id="SSF81901">
    <property type="entry name" value="HCP-like"/>
    <property type="match status" value="1"/>
</dbReference>
<name>A0A811R0V2_9POAL</name>
<sequence>MDMDASQTWPPPTPSPPPFSSRPHASPSPHRRRRRHSKKHKPPPAPAPTPQGADFSALPPELVHRALAAACASDVAAASRACRAWRDALRPLREAAALHAYGRRVKHGLVAGSAASRGAGGERLETERQRALGLFRRAARLGSAAAMVDAGLMCWEDGRREEAVGYYRSAADLGHPVGMCNLGVSYLEADPPKAEEAIRWFYPSASAGNARAQYNLGLCLQNGKGVKRNQKEAAKWYLRAAEGGNVRAMYNISLCYSYGEGLSQDPAGDKVKSLMYLELATRRGETAAAHMRDVIFESLSVVNAQRAMSDADKWKPRTLHPRRRSKAKWKRRNDKNKEQSKSHPWIETLLSREKGQFFSSVGKQYNLQSHTPTLVPDLTLTSSHSSRLHLGASAQCCAVQQSKMGGGDRPSASLLLFSLGLVLLYFTSGSTVGLVEGQKTWCIAKPSASNEILAQNLVYACSQVSCAVIQKGGPCYYPDSLVSRAAVAMNLYYAYSGRHPWNCYFNNSALVVQSDPSTTPSIPLLPPVFSPLSNPTFIHVPSDRMSLARFAGYGSCTYY</sequence>
<dbReference type="Pfam" id="PF07983">
    <property type="entry name" value="X8"/>
    <property type="match status" value="1"/>
</dbReference>
<dbReference type="SMART" id="SM00768">
    <property type="entry name" value="X8"/>
    <property type="match status" value="1"/>
</dbReference>
<feature type="domain" description="X8" evidence="3">
    <location>
        <begin position="440"/>
        <end position="522"/>
    </location>
</feature>
<dbReference type="Gene3D" id="1.20.58.1040">
    <property type="match status" value="1"/>
</dbReference>
<evidence type="ECO:0000259" key="3">
    <source>
        <dbReference type="SMART" id="SM00768"/>
    </source>
</evidence>
<dbReference type="Gene3D" id="1.25.40.10">
    <property type="entry name" value="Tetratricopeptide repeat domain"/>
    <property type="match status" value="1"/>
</dbReference>
<dbReference type="Proteomes" id="UP000604825">
    <property type="component" value="Unassembled WGS sequence"/>
</dbReference>
<organism evidence="4 5">
    <name type="scientific">Miscanthus lutarioriparius</name>
    <dbReference type="NCBI Taxonomy" id="422564"/>
    <lineage>
        <taxon>Eukaryota</taxon>
        <taxon>Viridiplantae</taxon>
        <taxon>Streptophyta</taxon>
        <taxon>Embryophyta</taxon>
        <taxon>Tracheophyta</taxon>
        <taxon>Spermatophyta</taxon>
        <taxon>Magnoliopsida</taxon>
        <taxon>Liliopsida</taxon>
        <taxon>Poales</taxon>
        <taxon>Poaceae</taxon>
        <taxon>PACMAD clade</taxon>
        <taxon>Panicoideae</taxon>
        <taxon>Andropogonodae</taxon>
        <taxon>Andropogoneae</taxon>
        <taxon>Saccharinae</taxon>
        <taxon>Miscanthus</taxon>
    </lineage>
</organism>
<gene>
    <name evidence="4" type="ORF">NCGR_LOCUS46682</name>
</gene>
<keyword evidence="5" id="KW-1185">Reference proteome</keyword>
<feature type="region of interest" description="Disordered" evidence="2">
    <location>
        <begin position="1"/>
        <end position="56"/>
    </location>
</feature>
<dbReference type="InterPro" id="IPR053301">
    <property type="entry name" value="F-box_motif"/>
</dbReference>
<proteinExistence type="predicted"/>
<reference evidence="4" key="1">
    <citation type="submission" date="2020-10" db="EMBL/GenBank/DDBJ databases">
        <authorList>
            <person name="Han B."/>
            <person name="Lu T."/>
            <person name="Zhao Q."/>
            <person name="Huang X."/>
            <person name="Zhao Y."/>
        </authorList>
    </citation>
    <scope>NUCLEOTIDE SEQUENCE</scope>
</reference>
<accession>A0A811R0V2</accession>
<feature type="region of interest" description="Disordered" evidence="2">
    <location>
        <begin position="312"/>
        <end position="344"/>
    </location>
</feature>
<dbReference type="InterPro" id="IPR006597">
    <property type="entry name" value="Sel1-like"/>
</dbReference>
<comment type="caution">
    <text evidence="4">The sequence shown here is derived from an EMBL/GenBank/DDBJ whole genome shotgun (WGS) entry which is preliminary data.</text>
</comment>
<dbReference type="InterPro" id="IPR036047">
    <property type="entry name" value="F-box-like_dom_sf"/>
</dbReference>
<evidence type="ECO:0000256" key="2">
    <source>
        <dbReference type="SAM" id="MobiDB-lite"/>
    </source>
</evidence>
<feature type="compositionally biased region" description="Basic residues" evidence="2">
    <location>
        <begin position="29"/>
        <end position="42"/>
    </location>
</feature>
<dbReference type="AlphaFoldDB" id="A0A811R0V2"/>
<dbReference type="OrthoDB" id="272077at2759"/>
<dbReference type="PANTHER" id="PTHR45088:SF1">
    <property type="entry name" value="OS04G0476000 PROTEIN"/>
    <property type="match status" value="1"/>
</dbReference>
<dbReference type="PANTHER" id="PTHR45088">
    <property type="entry name" value="OSJNBA0022H21.17 PROTEIN"/>
    <property type="match status" value="1"/>
</dbReference>
<feature type="compositionally biased region" description="Basic residues" evidence="2">
    <location>
        <begin position="316"/>
        <end position="334"/>
    </location>
</feature>
<evidence type="ECO:0000256" key="1">
    <source>
        <dbReference type="ARBA" id="ARBA00022729"/>
    </source>
</evidence>
<dbReference type="SUPFAM" id="SSF81383">
    <property type="entry name" value="F-box domain"/>
    <property type="match status" value="1"/>
</dbReference>
<evidence type="ECO:0000313" key="5">
    <source>
        <dbReference type="Proteomes" id="UP000604825"/>
    </source>
</evidence>
<protein>
    <recommendedName>
        <fullName evidence="3">X8 domain-containing protein</fullName>
    </recommendedName>
</protein>
<evidence type="ECO:0000313" key="4">
    <source>
        <dbReference type="EMBL" id="CAD6263375.1"/>
    </source>
</evidence>
<dbReference type="EMBL" id="CAJGYO010000012">
    <property type="protein sequence ID" value="CAD6263375.1"/>
    <property type="molecule type" value="Genomic_DNA"/>
</dbReference>
<dbReference type="InterPro" id="IPR011990">
    <property type="entry name" value="TPR-like_helical_dom_sf"/>
</dbReference>
<dbReference type="SMART" id="SM00671">
    <property type="entry name" value="SEL1"/>
    <property type="match status" value="4"/>
</dbReference>